<feature type="domain" description="EamA" evidence="6">
    <location>
        <begin position="6"/>
        <end position="138"/>
    </location>
</feature>
<evidence type="ECO:0000256" key="1">
    <source>
        <dbReference type="ARBA" id="ARBA00004141"/>
    </source>
</evidence>
<feature type="domain" description="EamA" evidence="6">
    <location>
        <begin position="152"/>
        <end position="287"/>
    </location>
</feature>
<evidence type="ECO:0000256" key="3">
    <source>
        <dbReference type="ARBA" id="ARBA00022989"/>
    </source>
</evidence>
<evidence type="ECO:0000256" key="4">
    <source>
        <dbReference type="ARBA" id="ARBA00023136"/>
    </source>
</evidence>
<keyword evidence="8" id="KW-1185">Reference proteome</keyword>
<dbReference type="Proteomes" id="UP001172082">
    <property type="component" value="Unassembled WGS sequence"/>
</dbReference>
<comment type="caution">
    <text evidence="7">The sequence shown here is derived from an EMBL/GenBank/DDBJ whole genome shotgun (WGS) entry which is preliminary data.</text>
</comment>
<evidence type="ECO:0000313" key="7">
    <source>
        <dbReference type="EMBL" id="MDN5202480.1"/>
    </source>
</evidence>
<keyword evidence="3 5" id="KW-1133">Transmembrane helix</keyword>
<comment type="subcellular location">
    <subcellularLocation>
        <location evidence="1">Membrane</location>
        <topology evidence="1">Multi-pass membrane protein</topology>
    </subcellularLocation>
</comment>
<protein>
    <submittedName>
        <fullName evidence="7">DMT family transporter</fullName>
    </submittedName>
</protein>
<dbReference type="InterPro" id="IPR037185">
    <property type="entry name" value="EmrE-like"/>
</dbReference>
<keyword evidence="4 5" id="KW-0472">Membrane</keyword>
<feature type="transmembrane region" description="Helical" evidence="5">
    <location>
        <begin position="64"/>
        <end position="86"/>
    </location>
</feature>
<evidence type="ECO:0000256" key="5">
    <source>
        <dbReference type="SAM" id="Phobius"/>
    </source>
</evidence>
<dbReference type="EMBL" id="JAUJEA010000004">
    <property type="protein sequence ID" value="MDN5202480.1"/>
    <property type="molecule type" value="Genomic_DNA"/>
</dbReference>
<dbReference type="InterPro" id="IPR000620">
    <property type="entry name" value="EamA_dom"/>
</dbReference>
<sequence length="306" mass="33259">MKAKNLLLLLLLASLWGPSFLLIKVAVIEIPPFTLAALRIAIAAVLINIYLLIKGEKFIRSFKFWKDVTIVGFFANALPFVLINWGEQYIDSALASILNALTPLSTILLAGAMIKDERINFEKMFGVFLGLLGLIILTSPNLSLEMVTTTQGIVAVSVAAVSYGMGVVYARLHLKGTKPLHAPASQLLVTALYMIPFSIFMDGPYQLSGLSGGAIASLLILAIFGTVIAYMLYYRILESASASYLSLVTYILPIFGVFLGVVFLNESMYPEAIVGAIVILLGVMIVNGTVKIKWIKTANTNQMKKC</sequence>
<organism evidence="7 8">
    <name type="scientific">Splendidivirga corallicola</name>
    <dbReference type="NCBI Taxonomy" id="3051826"/>
    <lineage>
        <taxon>Bacteria</taxon>
        <taxon>Pseudomonadati</taxon>
        <taxon>Bacteroidota</taxon>
        <taxon>Cytophagia</taxon>
        <taxon>Cytophagales</taxon>
        <taxon>Splendidivirgaceae</taxon>
        <taxon>Splendidivirga</taxon>
    </lineage>
</organism>
<evidence type="ECO:0000313" key="8">
    <source>
        <dbReference type="Proteomes" id="UP001172082"/>
    </source>
</evidence>
<keyword evidence="2 5" id="KW-0812">Transmembrane</keyword>
<feature type="transmembrane region" description="Helical" evidence="5">
    <location>
        <begin position="92"/>
        <end position="112"/>
    </location>
</feature>
<feature type="transmembrane region" description="Helical" evidence="5">
    <location>
        <begin position="244"/>
        <end position="263"/>
    </location>
</feature>
<feature type="transmembrane region" description="Helical" evidence="5">
    <location>
        <begin position="150"/>
        <end position="172"/>
    </location>
</feature>
<dbReference type="Pfam" id="PF00892">
    <property type="entry name" value="EamA"/>
    <property type="match status" value="2"/>
</dbReference>
<feature type="transmembrane region" description="Helical" evidence="5">
    <location>
        <begin position="124"/>
        <end position="144"/>
    </location>
</feature>
<feature type="transmembrane region" description="Helical" evidence="5">
    <location>
        <begin position="269"/>
        <end position="290"/>
    </location>
</feature>
<accession>A0ABT8KP14</accession>
<dbReference type="RefSeq" id="WP_346752504.1">
    <property type="nucleotide sequence ID" value="NZ_JAUJEA010000004.1"/>
</dbReference>
<feature type="transmembrane region" description="Helical" evidence="5">
    <location>
        <begin position="31"/>
        <end position="52"/>
    </location>
</feature>
<evidence type="ECO:0000259" key="6">
    <source>
        <dbReference type="Pfam" id="PF00892"/>
    </source>
</evidence>
<dbReference type="PANTHER" id="PTHR32322">
    <property type="entry name" value="INNER MEMBRANE TRANSPORTER"/>
    <property type="match status" value="1"/>
</dbReference>
<dbReference type="SUPFAM" id="SSF103481">
    <property type="entry name" value="Multidrug resistance efflux transporter EmrE"/>
    <property type="match status" value="2"/>
</dbReference>
<dbReference type="InterPro" id="IPR050638">
    <property type="entry name" value="AA-Vitamin_Transporters"/>
</dbReference>
<evidence type="ECO:0000256" key="2">
    <source>
        <dbReference type="ARBA" id="ARBA00022692"/>
    </source>
</evidence>
<name>A0ABT8KP14_9BACT</name>
<reference evidence="7" key="1">
    <citation type="submission" date="2023-06" db="EMBL/GenBank/DDBJ databases">
        <title>Genomic of Parafulvivirga corallium.</title>
        <authorList>
            <person name="Wang G."/>
        </authorList>
    </citation>
    <scope>NUCLEOTIDE SEQUENCE</scope>
    <source>
        <strain evidence="7">BMA10</strain>
    </source>
</reference>
<feature type="transmembrane region" description="Helical" evidence="5">
    <location>
        <begin position="213"/>
        <end position="232"/>
    </location>
</feature>
<gene>
    <name evidence="7" type="ORF">QQ008_13925</name>
</gene>
<proteinExistence type="predicted"/>
<feature type="transmembrane region" description="Helical" evidence="5">
    <location>
        <begin position="184"/>
        <end position="201"/>
    </location>
</feature>
<dbReference type="PANTHER" id="PTHR32322:SF9">
    <property type="entry name" value="AMINO-ACID METABOLITE EFFLUX PUMP-RELATED"/>
    <property type="match status" value="1"/>
</dbReference>